<organism evidence="6 7">
    <name type="scientific">Winogradskyella luteola</name>
    <dbReference type="NCBI Taxonomy" id="2828330"/>
    <lineage>
        <taxon>Bacteria</taxon>
        <taxon>Pseudomonadati</taxon>
        <taxon>Bacteroidota</taxon>
        <taxon>Flavobacteriia</taxon>
        <taxon>Flavobacteriales</taxon>
        <taxon>Flavobacteriaceae</taxon>
        <taxon>Winogradskyella</taxon>
    </lineage>
</organism>
<protein>
    <submittedName>
        <fullName evidence="6">T9SS type A sorting domain-containing protein</fullName>
    </submittedName>
</protein>
<feature type="region of interest" description="Disordered" evidence="2">
    <location>
        <begin position="360"/>
        <end position="382"/>
    </location>
</feature>
<evidence type="ECO:0000256" key="1">
    <source>
        <dbReference type="ARBA" id="ARBA00022729"/>
    </source>
</evidence>
<comment type="caution">
    <text evidence="6">The sequence shown here is derived from an EMBL/GenBank/DDBJ whole genome shotgun (WGS) entry which is preliminary data.</text>
</comment>
<dbReference type="EMBL" id="JAGSPD010000012">
    <property type="protein sequence ID" value="MBV7270206.1"/>
    <property type="molecule type" value="Genomic_DNA"/>
</dbReference>
<evidence type="ECO:0000313" key="7">
    <source>
        <dbReference type="Proteomes" id="UP001138894"/>
    </source>
</evidence>
<evidence type="ECO:0000256" key="3">
    <source>
        <dbReference type="SAM" id="SignalP"/>
    </source>
</evidence>
<gene>
    <name evidence="6" type="ORF">KCG49_13500</name>
</gene>
<evidence type="ECO:0000259" key="4">
    <source>
        <dbReference type="Pfam" id="PF18962"/>
    </source>
</evidence>
<feature type="domain" description="Secretion system C-terminal sorting" evidence="4">
    <location>
        <begin position="844"/>
        <end position="908"/>
    </location>
</feature>
<reference evidence="6" key="1">
    <citation type="submission" date="2021-04" db="EMBL/GenBank/DDBJ databases">
        <authorList>
            <person name="Pira H."/>
            <person name="Risdian C."/>
            <person name="Wink J."/>
        </authorList>
    </citation>
    <scope>NUCLEOTIDE SEQUENCE</scope>
    <source>
        <strain evidence="6">WHY3</strain>
    </source>
</reference>
<feature type="domain" description="T9SS-like galactose binding" evidence="5">
    <location>
        <begin position="481"/>
        <end position="585"/>
    </location>
</feature>
<proteinExistence type="predicted"/>
<feature type="signal peptide" evidence="3">
    <location>
        <begin position="1"/>
        <end position="20"/>
    </location>
</feature>
<feature type="domain" description="T9SS-like galactose binding" evidence="5">
    <location>
        <begin position="697"/>
        <end position="813"/>
    </location>
</feature>
<dbReference type="Pfam" id="PF23759">
    <property type="entry name" value="GBD_T9SS_assoc"/>
    <property type="match status" value="3"/>
</dbReference>
<feature type="domain" description="T9SS-like galactose binding" evidence="5">
    <location>
        <begin position="340"/>
        <end position="468"/>
    </location>
</feature>
<evidence type="ECO:0000259" key="5">
    <source>
        <dbReference type="Pfam" id="PF23759"/>
    </source>
</evidence>
<evidence type="ECO:0000256" key="2">
    <source>
        <dbReference type="SAM" id="MobiDB-lite"/>
    </source>
</evidence>
<dbReference type="Proteomes" id="UP001138894">
    <property type="component" value="Unassembled WGS sequence"/>
</dbReference>
<dbReference type="InterPro" id="IPR056600">
    <property type="entry name" value="GBD_T9SS_assoc"/>
</dbReference>
<feature type="chain" id="PRO_5040917187" evidence="3">
    <location>
        <begin position="21"/>
        <end position="913"/>
    </location>
</feature>
<dbReference type="AlphaFoldDB" id="A0A9X1JP88"/>
<accession>A0A9X1JP88</accession>
<keyword evidence="1 3" id="KW-0732">Signal</keyword>
<evidence type="ECO:0000313" key="6">
    <source>
        <dbReference type="EMBL" id="MBV7270206.1"/>
    </source>
</evidence>
<dbReference type="NCBIfam" id="TIGR04183">
    <property type="entry name" value="Por_Secre_tail"/>
    <property type="match status" value="1"/>
</dbReference>
<keyword evidence="7" id="KW-1185">Reference proteome</keyword>
<dbReference type="InterPro" id="IPR026444">
    <property type="entry name" value="Secre_tail"/>
</dbReference>
<sequence>MKKITLMCFAILAFCWQSNAQIIDENASWPNAAWTVTGTYNAGATSFEADPTVDDRFSFDDDDAGNPNSDDIAAESPIIDLTPADLGGENLMKVSGNYFFREVVLNNEDKLALQWWDADNTVWVDWLVLTGVTTGATNEYCSATLGAYESDALDISGFSATQLSGFRYRIFYDDDADGGNGWEYGFCMDSPTLVSSADTTLDFYNLQFPQTGTIDGVEEFLVFAQAFEPGITDQGSANAAPEIEAWIGFNDMDTDPSGAEWTWVAAVPNPSWDFAGQNNDEYQVDLGSEVPGAGTYYYASRFRLNGASFTYGGFNTGSGDGVWDGTDDVSGTLTVNPPVNDECDDPIALTVNTDLSCTDVTSGTTVSATESTQDATGTSGEPNNDVWFSFTATSEQHVISLENVTAVIGTATDMGMTLYETTGDCDALAFVQTSDPNSMTVTGLTIGSDYVLRVYGWATGAATAQTNFEVCVGTPPPPPPNDDCANAELIVISDICNVITTSTFSATEGTDELPSCDTSGNLGLWYTFEGPASGEVIFESATPGMGMVIYDGTCGAFTEADGCANDPTSNTQTFSGLTPGTTYYAMFWTDTAQDPAEFCLYSLNCTPATVNYTIVDDCANSGGFNIDVEITDMGTATGLTISDDQGSADQNVTMTGTYTFGPYVNGTDVIVTVADDTDAACTQDSGTITQAVCPPDNVDCDTAEAVTLGINEAGPEVTGTNVGAGDSGVPDPSCNNFYDGSDLWYSFTTPADVDVVTLDIASSGFSSTISVIYDNCTDLNEIDCDIQFTSAPTVDFENLASNTTYILRLYDFSGDDFGPISFNMSATTALSIDDVQGEAAFTYYPNPVKNTLTLNARNTIENVTMYNMLGQEVLRSMPNNVDSELDMSSLQNGTYFVKVTIANITKTVRVVKQ</sequence>
<dbReference type="Pfam" id="PF18962">
    <property type="entry name" value="Por_Secre_tail"/>
    <property type="match status" value="1"/>
</dbReference>
<dbReference type="RefSeq" id="WP_218547226.1">
    <property type="nucleotide sequence ID" value="NZ_JAGSPD010000012.1"/>
</dbReference>
<name>A0A9X1JP88_9FLAO</name>